<sequence>MKPDGSVGRSIPRIDAVEKVTGEAVFTTDLTFPGMLYAKVLRSPYPHARIVSIDISQAEKLPGVAAVATWENTTDVPYNSSCSEANPPAVPVEDEQIFNRELRYVGDEVAAVAADSEETAMAALQLIRVEYEELPAVYDPLEAMKPEAPAVHPCFLGNNIAGMAKLPMGDMGQGFAQSDVVIEEHYKLPVVKHCQLETQSAVANFTRAGKLTVWSTTQSPHPLRGLLAKLFGLPASSVRVLNPPYIGGAFGSHVGTSAKAEPIAAALAIMTKKPVRLVYDRKEDFIASPTRHSGYITVKLGAMKDGTLKALYLNAVLNTGAYACAGPDVTAVLGVTNISIYQIPNVMYDGLCVYTNTTTAGAMRGFGNPQGNFAVESTMDLMAEKLGMDSVKLRLKNVMTPYAPWLPPYPCATVGLAECIERGAKQIGWERRGKKTCGKPYKVRGIGMAAGTHLSNSWPFAVEFDNAYLAIQEDGSAQLAAGVPDMGQGIATTLSQVAASSLGIEVDQVHIVFGDTQSTPYDIGSHASRTLYSAGTAVDAAGKDARGKLFAFLAEQLKTPEESLGMENGRITVNGEETMTLKEAAHLLHRNNRQIVGLGQTVPFNAPPWHAHFAEVEVDTRTGQVTVLRVVAAHDVGRAINPDIVEGQIQGSVLQGIGYALSEQILYDSRGKQAQDSFHKYYLPTIMEVPQIETILVETNEPSGPFGAKGVGECGLVPTAAAIASAVEDAIGIRFHEIPMTEERVLEALRQSNNPQ</sequence>
<proteinExistence type="predicted"/>
<dbReference type="GO" id="GO:0005506">
    <property type="term" value="F:iron ion binding"/>
    <property type="evidence" value="ECO:0007669"/>
    <property type="project" value="InterPro"/>
</dbReference>
<evidence type="ECO:0000259" key="1">
    <source>
        <dbReference type="SMART" id="SM01008"/>
    </source>
</evidence>
<dbReference type="AlphaFoldDB" id="A0A413F7P5"/>
<protein>
    <submittedName>
        <fullName evidence="2">Carbon monoxide dehydrogenase</fullName>
    </submittedName>
</protein>
<evidence type="ECO:0000313" key="3">
    <source>
        <dbReference type="Proteomes" id="UP000283880"/>
    </source>
</evidence>
<dbReference type="GO" id="GO:0016491">
    <property type="term" value="F:oxidoreductase activity"/>
    <property type="evidence" value="ECO:0007669"/>
    <property type="project" value="InterPro"/>
</dbReference>
<dbReference type="SUPFAM" id="SSF54665">
    <property type="entry name" value="CO dehydrogenase molybdoprotein N-domain-like"/>
    <property type="match status" value="1"/>
</dbReference>
<evidence type="ECO:0000313" key="2">
    <source>
        <dbReference type="EMBL" id="RGX21979.1"/>
    </source>
</evidence>
<dbReference type="InterPro" id="IPR000674">
    <property type="entry name" value="Ald_Oxase/Xan_DH_a/b"/>
</dbReference>
<dbReference type="InterPro" id="IPR046867">
    <property type="entry name" value="AldOxase/xan_DH_MoCoBD2"/>
</dbReference>
<organism evidence="2 3">
    <name type="scientific">Enterocloster asparagiformis</name>
    <dbReference type="NCBI Taxonomy" id="333367"/>
    <lineage>
        <taxon>Bacteria</taxon>
        <taxon>Bacillati</taxon>
        <taxon>Bacillota</taxon>
        <taxon>Clostridia</taxon>
        <taxon>Lachnospirales</taxon>
        <taxon>Lachnospiraceae</taxon>
        <taxon>Enterocloster</taxon>
    </lineage>
</organism>
<dbReference type="InterPro" id="IPR037165">
    <property type="entry name" value="AldOxase/xan_DH_Mopterin-bd_sf"/>
</dbReference>
<feature type="domain" description="Aldehyde oxidase/xanthine dehydrogenase a/b hammerhead" evidence="1">
    <location>
        <begin position="21"/>
        <end position="135"/>
    </location>
</feature>
<comment type="caution">
    <text evidence="2">The sequence shown here is derived from an EMBL/GenBank/DDBJ whole genome shotgun (WGS) entry which is preliminary data.</text>
</comment>
<dbReference type="PANTHER" id="PTHR11908:SF157">
    <property type="entry name" value="XANTHINE DEHYDROGENASE SUBUNIT D-RELATED"/>
    <property type="match status" value="1"/>
</dbReference>
<dbReference type="InterPro" id="IPR016208">
    <property type="entry name" value="Ald_Oxase/xanthine_DH-like"/>
</dbReference>
<name>A0A413F7P5_9FIRM</name>
<dbReference type="InterPro" id="IPR008274">
    <property type="entry name" value="AldOxase/xan_DH_MoCoBD1"/>
</dbReference>
<dbReference type="OrthoDB" id="9759099at2"/>
<dbReference type="Pfam" id="PF02738">
    <property type="entry name" value="MoCoBD_1"/>
    <property type="match status" value="1"/>
</dbReference>
<dbReference type="PANTHER" id="PTHR11908">
    <property type="entry name" value="XANTHINE DEHYDROGENASE"/>
    <property type="match status" value="1"/>
</dbReference>
<dbReference type="EMBL" id="QSBM01000029">
    <property type="protein sequence ID" value="RGX21979.1"/>
    <property type="molecule type" value="Genomic_DNA"/>
</dbReference>
<dbReference type="SMART" id="SM01008">
    <property type="entry name" value="Ald_Xan_dh_C"/>
    <property type="match status" value="1"/>
</dbReference>
<dbReference type="Pfam" id="PF01315">
    <property type="entry name" value="Ald_Xan_dh_C"/>
    <property type="match status" value="1"/>
</dbReference>
<gene>
    <name evidence="2" type="ORF">DWV29_26150</name>
</gene>
<dbReference type="Gene3D" id="3.30.365.10">
    <property type="entry name" value="Aldehyde oxidase/xanthine dehydrogenase, molybdopterin binding domain"/>
    <property type="match status" value="4"/>
</dbReference>
<dbReference type="InterPro" id="IPR036856">
    <property type="entry name" value="Ald_Oxase/Xan_DH_a/b_sf"/>
</dbReference>
<accession>A0A413F7P5</accession>
<dbReference type="SUPFAM" id="SSF56003">
    <property type="entry name" value="Molybdenum cofactor-binding domain"/>
    <property type="match status" value="1"/>
</dbReference>
<dbReference type="RefSeq" id="WP_117778222.1">
    <property type="nucleotide sequence ID" value="NZ_JAWRJJ010000108.1"/>
</dbReference>
<dbReference type="Gene3D" id="3.90.1170.50">
    <property type="entry name" value="Aldehyde oxidase/xanthine dehydrogenase, a/b hammerhead"/>
    <property type="match status" value="1"/>
</dbReference>
<reference evidence="2 3" key="1">
    <citation type="submission" date="2018-08" db="EMBL/GenBank/DDBJ databases">
        <title>A genome reference for cultivated species of the human gut microbiota.</title>
        <authorList>
            <person name="Zou Y."/>
            <person name="Xue W."/>
            <person name="Luo G."/>
        </authorList>
    </citation>
    <scope>NUCLEOTIDE SEQUENCE [LARGE SCALE GENOMIC DNA]</scope>
    <source>
        <strain evidence="2 3">AF04-15</strain>
    </source>
</reference>
<dbReference type="Pfam" id="PF20256">
    <property type="entry name" value="MoCoBD_2"/>
    <property type="match status" value="1"/>
</dbReference>
<dbReference type="Proteomes" id="UP000283880">
    <property type="component" value="Unassembled WGS sequence"/>
</dbReference>